<feature type="region of interest" description="Disordered" evidence="14">
    <location>
        <begin position="1"/>
        <end position="29"/>
    </location>
</feature>
<keyword evidence="7" id="KW-0282">Flagellum</keyword>
<feature type="coiled-coil region" evidence="13">
    <location>
        <begin position="257"/>
        <end position="400"/>
    </location>
</feature>
<keyword evidence="6" id="KW-0493">Microtubule</keyword>
<dbReference type="PANTHER" id="PTHR31543:SF0">
    <property type="entry name" value="DYNEIN REGULATORY COMPLEX SUBUNIT 4"/>
    <property type="match status" value="1"/>
</dbReference>
<evidence type="ECO:0000256" key="5">
    <source>
        <dbReference type="ARBA" id="ARBA00022490"/>
    </source>
</evidence>
<feature type="coiled-coil region" evidence="13">
    <location>
        <begin position="30"/>
        <end position="193"/>
    </location>
</feature>
<reference evidence="16 17" key="2">
    <citation type="journal article" date="2021" name="Genomics">
        <title>High-quality reference genome for Clonorchis sinensis.</title>
        <authorList>
            <person name="Young N.D."/>
            <person name="Stroehlein A.J."/>
            <person name="Kinkar L."/>
            <person name="Wang T."/>
            <person name="Sohn W.M."/>
            <person name="Chang B.C.H."/>
            <person name="Kaur P."/>
            <person name="Weisz D."/>
            <person name="Dudchenko O."/>
            <person name="Aiden E.L."/>
            <person name="Korhonen P.K."/>
            <person name="Gasser R.B."/>
        </authorList>
    </citation>
    <scope>NUCLEOTIDE SEQUENCE [LARGE SCALE GENOMIC DNA]</scope>
    <source>
        <strain evidence="16">Cs-k2</strain>
    </source>
</reference>
<keyword evidence="9" id="KW-0969">Cilium</keyword>
<keyword evidence="5" id="KW-0963">Cytoplasm</keyword>
<dbReference type="GO" id="GO:0031267">
    <property type="term" value="F:small GTPase binding"/>
    <property type="evidence" value="ECO:0007669"/>
    <property type="project" value="InterPro"/>
</dbReference>
<comment type="caution">
    <text evidence="16">The sequence shown here is derived from an EMBL/GenBank/DDBJ whole genome shotgun (WGS) entry which is preliminary data.</text>
</comment>
<dbReference type="Pfam" id="PF13851">
    <property type="entry name" value="GAS"/>
    <property type="match status" value="1"/>
</dbReference>
<evidence type="ECO:0000256" key="10">
    <source>
        <dbReference type="ARBA" id="ARBA00023212"/>
    </source>
</evidence>
<dbReference type="Proteomes" id="UP000286415">
    <property type="component" value="Unassembled WGS sequence"/>
</dbReference>
<evidence type="ECO:0000256" key="13">
    <source>
        <dbReference type="SAM" id="Coils"/>
    </source>
</evidence>
<dbReference type="OrthoDB" id="767661at2759"/>
<evidence type="ECO:0000256" key="4">
    <source>
        <dbReference type="ARBA" id="ARBA00021301"/>
    </source>
</evidence>
<feature type="domain" description="Growth arrest-specific protein 8" evidence="15">
    <location>
        <begin position="231"/>
        <end position="429"/>
    </location>
</feature>
<dbReference type="GO" id="GO:0005874">
    <property type="term" value="C:microtubule"/>
    <property type="evidence" value="ECO:0007669"/>
    <property type="project" value="UniProtKB-KW"/>
</dbReference>
<sequence>MPPKKKTGKSKERKSTRASKTKTPTVVDGISTAEMSHVQLEEHIIRLREELDREREERNFFHHEKDKINTFWEITKSQLEDVRSELRTKEREMEEAEERHQLELKVYKQKVKHLLYEHQNRETELKAESATVAKILQDENAEIEEYLRKDQRNLKGQMSANMCYNAEHVKELKKDYEKQLHQIRQDFETKLNEQQKCHQDRIKLMVEDLTLQRKNELHDIEERKNSHINRIMQDHDKAFSDMKNYYNDITVNNMALISSLKEQLAEQKKNQERLERQISELQAENRRLVEPLNKACEENEDLKRRMTNYEKDKALFKQTKILLKTCEQEKKHVQWQFDILEQRFKRMEKERDELYERFVAAIQDVQQKTGLKNLLLEKRLQALTDVVEKKEVQLNEVLAASNLDPAAVTAVSHKLNDILDSKNTAIKDLHYELARVCKAHNDLLATCEGKLRQFGIPPEELGFQPLKTSVPEQNLGQGPAGLVSVPP</sequence>
<accession>A0A8T1MZL0</accession>
<protein>
    <recommendedName>
        <fullName evidence="4">Dynein regulatory complex subunit 4</fullName>
    </recommendedName>
    <alternativeName>
        <fullName evidence="12">Growth arrest-specific protein 8</fullName>
    </alternativeName>
</protein>
<dbReference type="InterPro" id="IPR039308">
    <property type="entry name" value="GAS8"/>
</dbReference>
<name>A0A8T1MZL0_CLOSI</name>
<evidence type="ECO:0000256" key="7">
    <source>
        <dbReference type="ARBA" id="ARBA00022846"/>
    </source>
</evidence>
<comment type="similarity">
    <text evidence="3">Belongs to the DRC4 family.</text>
</comment>
<organism evidence="16 17">
    <name type="scientific">Clonorchis sinensis</name>
    <name type="common">Chinese liver fluke</name>
    <dbReference type="NCBI Taxonomy" id="79923"/>
    <lineage>
        <taxon>Eukaryota</taxon>
        <taxon>Metazoa</taxon>
        <taxon>Spiralia</taxon>
        <taxon>Lophotrochozoa</taxon>
        <taxon>Platyhelminthes</taxon>
        <taxon>Trematoda</taxon>
        <taxon>Digenea</taxon>
        <taxon>Opisthorchiida</taxon>
        <taxon>Opisthorchiata</taxon>
        <taxon>Opisthorchiidae</taxon>
        <taxon>Clonorchis</taxon>
    </lineage>
</organism>
<reference evidence="16 17" key="1">
    <citation type="journal article" date="2018" name="Biotechnol. Adv.">
        <title>Improved genomic resources and new bioinformatic workflow for the carcinogenic parasite Clonorchis sinensis: Biotechnological implications.</title>
        <authorList>
            <person name="Wang D."/>
            <person name="Korhonen P.K."/>
            <person name="Gasser R.B."/>
            <person name="Young N.D."/>
        </authorList>
    </citation>
    <scope>NUCLEOTIDE SEQUENCE [LARGE SCALE GENOMIC DNA]</scope>
    <source>
        <strain evidence="16">Cs-k2</strain>
    </source>
</reference>
<comment type="subcellular location">
    <subcellularLocation>
        <location evidence="1">Cell projection</location>
        <location evidence="1">Cilium</location>
        <location evidence="1">Flagellum</location>
    </subcellularLocation>
    <subcellularLocation>
        <location evidence="2">Cytoplasm</location>
        <location evidence="2">Cytoskeleton</location>
    </subcellularLocation>
</comment>
<evidence type="ECO:0000256" key="14">
    <source>
        <dbReference type="SAM" id="MobiDB-lite"/>
    </source>
</evidence>
<dbReference type="GO" id="GO:0048870">
    <property type="term" value="P:cell motility"/>
    <property type="evidence" value="ECO:0007669"/>
    <property type="project" value="InterPro"/>
</dbReference>
<keyword evidence="8 13" id="KW-0175">Coiled coil</keyword>
<evidence type="ECO:0000313" key="17">
    <source>
        <dbReference type="Proteomes" id="UP000286415"/>
    </source>
</evidence>
<evidence type="ECO:0000256" key="11">
    <source>
        <dbReference type="ARBA" id="ARBA00023273"/>
    </source>
</evidence>
<evidence type="ECO:0000256" key="12">
    <source>
        <dbReference type="ARBA" id="ARBA00031568"/>
    </source>
</evidence>
<keyword evidence="11" id="KW-0966">Cell projection</keyword>
<keyword evidence="17" id="KW-1185">Reference proteome</keyword>
<evidence type="ECO:0000256" key="6">
    <source>
        <dbReference type="ARBA" id="ARBA00022701"/>
    </source>
</evidence>
<evidence type="ECO:0000256" key="3">
    <source>
        <dbReference type="ARBA" id="ARBA00009859"/>
    </source>
</evidence>
<evidence type="ECO:0000256" key="9">
    <source>
        <dbReference type="ARBA" id="ARBA00023069"/>
    </source>
</evidence>
<evidence type="ECO:0000259" key="15">
    <source>
        <dbReference type="Pfam" id="PF13851"/>
    </source>
</evidence>
<dbReference type="GO" id="GO:0005794">
    <property type="term" value="C:Golgi apparatus"/>
    <property type="evidence" value="ECO:0007669"/>
    <property type="project" value="TreeGrafter"/>
</dbReference>
<evidence type="ECO:0000256" key="2">
    <source>
        <dbReference type="ARBA" id="ARBA00004245"/>
    </source>
</evidence>
<evidence type="ECO:0000256" key="1">
    <source>
        <dbReference type="ARBA" id="ARBA00004230"/>
    </source>
</evidence>
<evidence type="ECO:0000313" key="16">
    <source>
        <dbReference type="EMBL" id="KAG5454553.1"/>
    </source>
</evidence>
<gene>
    <name evidence="16" type="ORF">CSKR_105453</name>
</gene>
<dbReference type="AlphaFoldDB" id="A0A8T1MZL0"/>
<keyword evidence="10" id="KW-0206">Cytoskeleton</keyword>
<dbReference type="EMBL" id="NIRI02000005">
    <property type="protein sequence ID" value="KAG5454553.1"/>
    <property type="molecule type" value="Genomic_DNA"/>
</dbReference>
<evidence type="ECO:0000256" key="8">
    <source>
        <dbReference type="ARBA" id="ARBA00023054"/>
    </source>
</evidence>
<dbReference type="GO" id="GO:0031514">
    <property type="term" value="C:motile cilium"/>
    <property type="evidence" value="ECO:0007669"/>
    <property type="project" value="UniProtKB-SubCell"/>
</dbReference>
<dbReference type="GO" id="GO:0008017">
    <property type="term" value="F:microtubule binding"/>
    <property type="evidence" value="ECO:0007669"/>
    <property type="project" value="InterPro"/>
</dbReference>
<dbReference type="InterPro" id="IPR025593">
    <property type="entry name" value="GAS8_dom"/>
</dbReference>
<dbReference type="PANTHER" id="PTHR31543">
    <property type="entry name" value="DYNEIN REGULATORY COMPLEX SUBUNIT 4"/>
    <property type="match status" value="1"/>
</dbReference>
<proteinExistence type="inferred from homology"/>